<dbReference type="InterPro" id="IPR042566">
    <property type="entry name" value="L1_C"/>
</dbReference>
<sequence>MIDRAHRLHRPSHLPTTTARDVIGRIHFYHMKERIMKACRNATLPDLYCNIKFFADLSASALQFRKSMSLITTTLRPNGISYRWGYPANLLIQKDGDIHAMATENGGQQKFQDWGMPLPGPLASTMAKVPRLTPELSQA</sequence>
<evidence type="ECO:0000313" key="1">
    <source>
        <dbReference type="EMBL" id="CAH2313263.1"/>
    </source>
</evidence>
<protein>
    <submittedName>
        <fullName evidence="1">Uncharacterized protein</fullName>
    </submittedName>
</protein>
<proteinExistence type="predicted"/>
<dbReference type="AlphaFoldDB" id="A0AAD1WME4"/>
<dbReference type="PANTHER" id="PTHR11505">
    <property type="entry name" value="L1 TRANSPOSABLE ELEMENT-RELATED"/>
    <property type="match status" value="1"/>
</dbReference>
<reference evidence="1" key="1">
    <citation type="submission" date="2022-03" db="EMBL/GenBank/DDBJ databases">
        <authorList>
            <person name="Alioto T."/>
            <person name="Alioto T."/>
            <person name="Gomez Garrido J."/>
        </authorList>
    </citation>
    <scope>NUCLEOTIDE SEQUENCE</scope>
</reference>
<keyword evidence="2" id="KW-1185">Reference proteome</keyword>
<dbReference type="Gene3D" id="3.30.70.1820">
    <property type="entry name" value="L1 transposable element, RRM domain"/>
    <property type="match status" value="1"/>
</dbReference>
<dbReference type="Proteomes" id="UP001295444">
    <property type="component" value="Chromosome 08"/>
</dbReference>
<evidence type="ECO:0000313" key="2">
    <source>
        <dbReference type="Proteomes" id="UP001295444"/>
    </source>
</evidence>
<dbReference type="Gene3D" id="3.30.250.20">
    <property type="entry name" value="L1 transposable element, C-terminal domain"/>
    <property type="match status" value="1"/>
</dbReference>
<organism evidence="1 2">
    <name type="scientific">Pelobates cultripes</name>
    <name type="common">Western spadefoot toad</name>
    <dbReference type="NCBI Taxonomy" id="61616"/>
    <lineage>
        <taxon>Eukaryota</taxon>
        <taxon>Metazoa</taxon>
        <taxon>Chordata</taxon>
        <taxon>Craniata</taxon>
        <taxon>Vertebrata</taxon>
        <taxon>Euteleostomi</taxon>
        <taxon>Amphibia</taxon>
        <taxon>Batrachia</taxon>
        <taxon>Anura</taxon>
        <taxon>Pelobatoidea</taxon>
        <taxon>Pelobatidae</taxon>
        <taxon>Pelobates</taxon>
    </lineage>
</organism>
<name>A0AAD1WME4_PELCU</name>
<gene>
    <name evidence="1" type="ORF">PECUL_23A035519</name>
</gene>
<dbReference type="EMBL" id="OW240919">
    <property type="protein sequence ID" value="CAH2313263.1"/>
    <property type="molecule type" value="Genomic_DNA"/>
</dbReference>
<dbReference type="InterPro" id="IPR004244">
    <property type="entry name" value="Transposase_22"/>
</dbReference>
<accession>A0AAD1WME4</accession>